<proteinExistence type="predicted"/>
<organism evidence="1 2">
    <name type="scientific">Aureispira anguillae</name>
    <dbReference type="NCBI Taxonomy" id="2864201"/>
    <lineage>
        <taxon>Bacteria</taxon>
        <taxon>Pseudomonadati</taxon>
        <taxon>Bacteroidota</taxon>
        <taxon>Saprospiria</taxon>
        <taxon>Saprospirales</taxon>
        <taxon>Saprospiraceae</taxon>
        <taxon>Aureispira</taxon>
    </lineage>
</organism>
<sequence length="41" mass="4858">MRIAYQEKMPRELLFVDGVALNLPTKKLSPRQVLEESFVYF</sequence>
<reference evidence="1" key="1">
    <citation type="submission" date="2022-09" db="EMBL/GenBank/DDBJ databases">
        <title>Aureispira anguillicida sp. nov., isolated from Leptocephalus of Japanese eel Anguilla japonica.</title>
        <authorList>
            <person name="Yuasa K."/>
            <person name="Mekata T."/>
            <person name="Ikunari K."/>
        </authorList>
    </citation>
    <scope>NUCLEOTIDE SEQUENCE</scope>
    <source>
        <strain evidence="1">EL160426</strain>
    </source>
</reference>
<dbReference type="EMBL" id="AP026867">
    <property type="protein sequence ID" value="BDS14397.1"/>
    <property type="molecule type" value="Genomic_DNA"/>
</dbReference>
<dbReference type="KEGG" id="aup:AsAng_0051770"/>
<dbReference type="AlphaFoldDB" id="A0A916DW39"/>
<name>A0A916DW39_9BACT</name>
<gene>
    <name evidence="1" type="ORF">AsAng_0051770</name>
</gene>
<evidence type="ECO:0000313" key="1">
    <source>
        <dbReference type="EMBL" id="BDS14397.1"/>
    </source>
</evidence>
<dbReference type="Proteomes" id="UP001060919">
    <property type="component" value="Chromosome"/>
</dbReference>
<evidence type="ECO:0000313" key="2">
    <source>
        <dbReference type="Proteomes" id="UP001060919"/>
    </source>
</evidence>
<accession>A0A916DW39</accession>
<keyword evidence="2" id="KW-1185">Reference proteome</keyword>
<protein>
    <submittedName>
        <fullName evidence="1">Uncharacterized protein</fullName>
    </submittedName>
</protein>